<proteinExistence type="predicted"/>
<organism evidence="1 2">
    <name type="scientific">Phytophthora cactorum</name>
    <dbReference type="NCBI Taxonomy" id="29920"/>
    <lineage>
        <taxon>Eukaryota</taxon>
        <taxon>Sar</taxon>
        <taxon>Stramenopiles</taxon>
        <taxon>Oomycota</taxon>
        <taxon>Peronosporomycetes</taxon>
        <taxon>Peronosporales</taxon>
        <taxon>Peronosporaceae</taxon>
        <taxon>Phytophthora</taxon>
    </lineage>
</organism>
<evidence type="ECO:0000313" key="1">
    <source>
        <dbReference type="EMBL" id="KAG2945964.1"/>
    </source>
</evidence>
<name>A0A8T1L2G9_9STRA</name>
<gene>
    <name evidence="1" type="ORF">PC117_g8010</name>
</gene>
<reference evidence="1" key="1">
    <citation type="submission" date="2018-10" db="EMBL/GenBank/DDBJ databases">
        <title>Effector identification in a new, highly contiguous assembly of the strawberry crown rot pathogen Phytophthora cactorum.</title>
        <authorList>
            <person name="Armitage A.D."/>
            <person name="Nellist C.F."/>
            <person name="Bates H."/>
            <person name="Vickerstaff R.J."/>
            <person name="Harrison R.J."/>
        </authorList>
    </citation>
    <scope>NUCLEOTIDE SEQUENCE</scope>
    <source>
        <strain evidence="1">4040</strain>
    </source>
</reference>
<evidence type="ECO:0000313" key="2">
    <source>
        <dbReference type="Proteomes" id="UP000736787"/>
    </source>
</evidence>
<sequence>MYCKPSHWRAGMKSSDGAYGWEECAMCRASCEMKMQTPRPIESG</sequence>
<protein>
    <submittedName>
        <fullName evidence="1">Uncharacterized protein</fullName>
    </submittedName>
</protein>
<comment type="caution">
    <text evidence="1">The sequence shown here is derived from an EMBL/GenBank/DDBJ whole genome shotgun (WGS) entry which is preliminary data.</text>
</comment>
<dbReference type="AlphaFoldDB" id="A0A8T1L2G9"/>
<dbReference type="Proteomes" id="UP000736787">
    <property type="component" value="Unassembled WGS sequence"/>
</dbReference>
<dbReference type="EMBL" id="RCMK01000169">
    <property type="protein sequence ID" value="KAG2945964.1"/>
    <property type="molecule type" value="Genomic_DNA"/>
</dbReference>
<accession>A0A8T1L2G9</accession>